<evidence type="ECO:0000313" key="5">
    <source>
        <dbReference type="EMBL" id="SEO79276.1"/>
    </source>
</evidence>
<dbReference type="PANTHER" id="PTHR43584:SF8">
    <property type="entry name" value="N-ACETYLMURAMATE ALPHA-1-PHOSPHATE URIDYLYLTRANSFERASE"/>
    <property type="match status" value="1"/>
</dbReference>
<keyword evidence="1" id="KW-0808">Transferase</keyword>
<name>A0A1H8SL75_9RHOB</name>
<dbReference type="InterPro" id="IPR025877">
    <property type="entry name" value="MobA-like_NTP_Trfase"/>
</dbReference>
<dbReference type="Pfam" id="PF12804">
    <property type="entry name" value="NTP_transf_3"/>
    <property type="match status" value="1"/>
</dbReference>
<sequence>MRERFGSDSRQMADFNALIIAAGRGMRMGARGREHPKGFLQIEGRRIIERSVGMLRAHGVGHIRIVTGHLADQYEALFAGVGDVECLHNPLYAETGSLRSMLTGLEGLEGPVVIVESDLVYERRALAPVTPGETVLVISGETKATDEQFVWVRDTGGPMPAFEEMSKNRHARPEPHFGEHTGITGFSAEMAERLRQVARQVLSEDPKSEYEPSLVRLAQEADLPCCLIEDLAWAEIDDEAMYERALKTVWPRIVENDAVSA</sequence>
<gene>
    <name evidence="5" type="ORF">SAMN04490248_11288</name>
</gene>
<dbReference type="GO" id="GO:0016779">
    <property type="term" value="F:nucleotidyltransferase activity"/>
    <property type="evidence" value="ECO:0007669"/>
    <property type="project" value="UniProtKB-KW"/>
</dbReference>
<evidence type="ECO:0000256" key="3">
    <source>
        <dbReference type="ARBA" id="ARBA00022842"/>
    </source>
</evidence>
<keyword evidence="3" id="KW-0460">Magnesium</keyword>
<evidence type="ECO:0000256" key="1">
    <source>
        <dbReference type="ARBA" id="ARBA00022679"/>
    </source>
</evidence>
<proteinExistence type="predicted"/>
<dbReference type="SUPFAM" id="SSF53448">
    <property type="entry name" value="Nucleotide-diphospho-sugar transferases"/>
    <property type="match status" value="1"/>
</dbReference>
<dbReference type="STRING" id="569882.SAMN04490248_11288"/>
<dbReference type="Proteomes" id="UP000198893">
    <property type="component" value="Unassembled WGS sequence"/>
</dbReference>
<evidence type="ECO:0000259" key="4">
    <source>
        <dbReference type="Pfam" id="PF12804"/>
    </source>
</evidence>
<protein>
    <submittedName>
        <fullName evidence="5">Choline kinase</fullName>
    </submittedName>
</protein>
<dbReference type="EMBL" id="FODS01000012">
    <property type="protein sequence ID" value="SEO79276.1"/>
    <property type="molecule type" value="Genomic_DNA"/>
</dbReference>
<dbReference type="AlphaFoldDB" id="A0A1H8SL75"/>
<evidence type="ECO:0000256" key="2">
    <source>
        <dbReference type="ARBA" id="ARBA00022695"/>
    </source>
</evidence>
<dbReference type="GO" id="GO:0016301">
    <property type="term" value="F:kinase activity"/>
    <property type="evidence" value="ECO:0007669"/>
    <property type="project" value="UniProtKB-KW"/>
</dbReference>
<dbReference type="CDD" id="cd02523">
    <property type="entry name" value="PC_cytidylyltransferase"/>
    <property type="match status" value="1"/>
</dbReference>
<keyword evidence="5" id="KW-0418">Kinase</keyword>
<keyword evidence="2" id="KW-0548">Nucleotidyltransferase</keyword>
<dbReference type="InterPro" id="IPR029044">
    <property type="entry name" value="Nucleotide-diphossugar_trans"/>
</dbReference>
<organism evidence="5 6">
    <name type="scientific">Salinihabitans flavidus</name>
    <dbReference type="NCBI Taxonomy" id="569882"/>
    <lineage>
        <taxon>Bacteria</taxon>
        <taxon>Pseudomonadati</taxon>
        <taxon>Pseudomonadota</taxon>
        <taxon>Alphaproteobacteria</taxon>
        <taxon>Rhodobacterales</taxon>
        <taxon>Roseobacteraceae</taxon>
        <taxon>Salinihabitans</taxon>
    </lineage>
</organism>
<dbReference type="PANTHER" id="PTHR43584">
    <property type="entry name" value="NUCLEOTIDYL TRANSFERASE"/>
    <property type="match status" value="1"/>
</dbReference>
<dbReference type="InterPro" id="IPR050065">
    <property type="entry name" value="GlmU-like"/>
</dbReference>
<keyword evidence="6" id="KW-1185">Reference proteome</keyword>
<dbReference type="Gene3D" id="3.90.550.10">
    <property type="entry name" value="Spore Coat Polysaccharide Biosynthesis Protein SpsA, Chain A"/>
    <property type="match status" value="1"/>
</dbReference>
<accession>A0A1H8SL75</accession>
<feature type="domain" description="MobA-like NTP transferase" evidence="4">
    <location>
        <begin position="17"/>
        <end position="122"/>
    </location>
</feature>
<reference evidence="5 6" key="1">
    <citation type="submission" date="2016-10" db="EMBL/GenBank/DDBJ databases">
        <authorList>
            <person name="de Groot N.N."/>
        </authorList>
    </citation>
    <scope>NUCLEOTIDE SEQUENCE [LARGE SCALE GENOMIC DNA]</scope>
    <source>
        <strain evidence="5 6">DSM 27842</strain>
    </source>
</reference>
<evidence type="ECO:0000313" key="6">
    <source>
        <dbReference type="Proteomes" id="UP000198893"/>
    </source>
</evidence>